<dbReference type="InterPro" id="IPR013780">
    <property type="entry name" value="Glyco_hydro_b"/>
</dbReference>
<dbReference type="GO" id="GO:0051060">
    <property type="term" value="F:pullulanase activity"/>
    <property type="evidence" value="ECO:0007669"/>
    <property type="project" value="InterPro"/>
</dbReference>
<name>A0AAW1QK63_9CHLO</name>
<dbReference type="Gene3D" id="3.20.20.80">
    <property type="entry name" value="Glycosidases"/>
    <property type="match status" value="1"/>
</dbReference>
<dbReference type="AlphaFoldDB" id="A0AAW1QK63"/>
<sequence length="1071" mass="117693">MLSGQTSYTQAAASWKLASTSRRCLQLRVPRGAYLLNRSTPFRNLPKKRSTTVTTAQSQAKQASQAASVGNFKTVRVHYLNPTDSRGDQLLRIWGPSCPQETEDKGPVPPTGNDEDGSFWDVQLIPDHNKVVLNHWLGLEIEQGGESSAGGGMTEIMNDTSQLWLVAGRKEVEATRPAATPWAGSLSECAAHWVAPDLIVWRAPNAFADSQNVQYELHWSASASLSIAGSGLEGADGVLPLSPAGKKLPKQVRQKFPFLDGCMLFQLPADAHSQVADLLQTQLAVFAQKGPGQPLAATGIQMQGVLDLGFYYDGPLGTAEGPQGTHFGLWAPTAQSVELLIFDGPREESLADSQPMQRGPSGSWTFQAPTSWLWRYYKYRIRVYCPWTQKMETVEATDPYAKCCAADGRLTQVASMEAGEMLPSGWVQHQHPPRMTPTDISIYELHIRDFSIWDDSVPQELQGKYLAFAEEASQGVQHLRELQEAGMTHIHLLPAYDYGSVPERHEDQKRLEVDLTQYPADSEEQQAAVLAIADQDAFNWGYDPVHYSAPEGSYATNPDGPARVREFRAMVQALHRMGLRVVLDVVYNHTFAAGPSSIHSVLDKVVPGYYHRRTESGEICNSTCCNNTATEHAMCERLVIDDIVHWAKHYKIDGYRFDIMGHLMVSTMKKIQDALGALTLEGDGVDGTGLYIYGEAWDFGEVACNQRGRNACQLNIGGMGLGSFNDRMRDSVMGGSPFATPKYQGLITGLSTQPNWFTQGEMNAAAQAGLAAEYADLTRLSMAGNLKEYKLETASGKRIKGKELLYGNLPAGYTEQPSEHVAYTSCHDGEILFDQVMMKSADDVSLVERCQTHSLAQACVLFSQGIAFLHAGDELLRSKSLDRDGYNSGDWFNRLDYSGQTNNFGVGLPVATKNRESWPLKQPLLANADLKPSPQLIQACKQRFLMLLKIRYSSPLFRLPTAAAIQQQLSFLNTGPDQVPGVVVLRLQSDDVVMAEEDGIHDPKFRQIIVIINSRADVFTLQLPSGCGNLQLHPLQQAAQSSEPSLEGCTCGGQGPCNVSARTAAVFVEHR</sequence>
<dbReference type="Gene3D" id="2.60.40.1110">
    <property type="match status" value="1"/>
</dbReference>
<proteinExistence type="inferred from homology"/>
<dbReference type="SUPFAM" id="SSF81296">
    <property type="entry name" value="E set domains"/>
    <property type="match status" value="2"/>
</dbReference>
<dbReference type="Proteomes" id="UP001438707">
    <property type="component" value="Unassembled WGS sequence"/>
</dbReference>
<keyword evidence="5" id="KW-1185">Reference proteome</keyword>
<evidence type="ECO:0000256" key="1">
    <source>
        <dbReference type="ARBA" id="ARBA00008061"/>
    </source>
</evidence>
<feature type="domain" description="Glycosyl hydrolase family 13 catalytic" evidence="3">
    <location>
        <begin position="499"/>
        <end position="899"/>
    </location>
</feature>
<dbReference type="CDD" id="cd02860">
    <property type="entry name" value="E_set_Pullulanase"/>
    <property type="match status" value="1"/>
</dbReference>
<dbReference type="SUPFAM" id="SSF51011">
    <property type="entry name" value="Glycosyl hydrolase domain"/>
    <property type="match status" value="1"/>
</dbReference>
<dbReference type="InterPro" id="IPR017853">
    <property type="entry name" value="GH"/>
</dbReference>
<gene>
    <name evidence="4" type="ORF">WJX74_002343</name>
</gene>
<dbReference type="EMBL" id="JALJOS010000035">
    <property type="protein sequence ID" value="KAK9821832.1"/>
    <property type="molecule type" value="Genomic_DNA"/>
</dbReference>
<reference evidence="4 5" key="1">
    <citation type="journal article" date="2024" name="Nat. Commun.">
        <title>Phylogenomics reveals the evolutionary origins of lichenization in chlorophyte algae.</title>
        <authorList>
            <person name="Puginier C."/>
            <person name="Libourel C."/>
            <person name="Otte J."/>
            <person name="Skaloud P."/>
            <person name="Haon M."/>
            <person name="Grisel S."/>
            <person name="Petersen M."/>
            <person name="Berrin J.G."/>
            <person name="Delaux P.M."/>
            <person name="Dal Grande F."/>
            <person name="Keller J."/>
        </authorList>
    </citation>
    <scope>NUCLEOTIDE SEQUENCE [LARGE SCALE GENOMIC DNA]</scope>
    <source>
        <strain evidence="4 5">SAG 2145</strain>
    </source>
</reference>
<evidence type="ECO:0000256" key="2">
    <source>
        <dbReference type="SAM" id="MobiDB-lite"/>
    </source>
</evidence>
<protein>
    <recommendedName>
        <fullName evidence="3">Glycosyl hydrolase family 13 catalytic domain-containing protein</fullName>
    </recommendedName>
</protein>
<dbReference type="InterPro" id="IPR006047">
    <property type="entry name" value="GH13_cat_dom"/>
</dbReference>
<dbReference type="InterPro" id="IPR040671">
    <property type="entry name" value="Pullulanase_N2"/>
</dbReference>
<feature type="region of interest" description="Disordered" evidence="2">
    <location>
        <begin position="95"/>
        <end position="115"/>
    </location>
</feature>
<accession>A0AAW1QK63</accession>
<dbReference type="NCBIfam" id="TIGR02103">
    <property type="entry name" value="pullul_strch"/>
    <property type="match status" value="1"/>
</dbReference>
<dbReference type="InterPro" id="IPR004193">
    <property type="entry name" value="Glyco_hydro_13_N"/>
</dbReference>
<comment type="similarity">
    <text evidence="1">Belongs to the glycosyl hydrolase 13 family.</text>
</comment>
<comment type="caution">
    <text evidence="4">The sequence shown here is derived from an EMBL/GenBank/DDBJ whole genome shotgun (WGS) entry which is preliminary data.</text>
</comment>
<dbReference type="SUPFAM" id="SSF51445">
    <property type="entry name" value="(Trans)glycosidases"/>
    <property type="match status" value="1"/>
</dbReference>
<evidence type="ECO:0000259" key="3">
    <source>
        <dbReference type="SMART" id="SM00642"/>
    </source>
</evidence>
<organism evidence="4 5">
    <name type="scientific">Apatococcus lobatus</name>
    <dbReference type="NCBI Taxonomy" id="904363"/>
    <lineage>
        <taxon>Eukaryota</taxon>
        <taxon>Viridiplantae</taxon>
        <taxon>Chlorophyta</taxon>
        <taxon>core chlorophytes</taxon>
        <taxon>Trebouxiophyceae</taxon>
        <taxon>Chlorellales</taxon>
        <taxon>Chlorellaceae</taxon>
        <taxon>Apatococcus</taxon>
    </lineage>
</organism>
<evidence type="ECO:0000313" key="5">
    <source>
        <dbReference type="Proteomes" id="UP001438707"/>
    </source>
</evidence>
<dbReference type="GO" id="GO:0030246">
    <property type="term" value="F:carbohydrate binding"/>
    <property type="evidence" value="ECO:0007669"/>
    <property type="project" value="InterPro"/>
</dbReference>
<dbReference type="Pfam" id="PF11852">
    <property type="entry name" value="Pullul_strch_C"/>
    <property type="match status" value="1"/>
</dbReference>
<dbReference type="CDD" id="cd11341">
    <property type="entry name" value="AmyAc_Pullulanase_LD-like"/>
    <property type="match status" value="1"/>
</dbReference>
<evidence type="ECO:0000313" key="4">
    <source>
        <dbReference type="EMBL" id="KAK9821832.1"/>
    </source>
</evidence>
<dbReference type="GO" id="GO:0005975">
    <property type="term" value="P:carbohydrate metabolic process"/>
    <property type="evidence" value="ECO:0007669"/>
    <property type="project" value="InterPro"/>
</dbReference>
<dbReference type="Pfam" id="PF17967">
    <property type="entry name" value="Pullulanase_N2"/>
    <property type="match status" value="1"/>
</dbReference>
<dbReference type="InterPro" id="IPR011839">
    <property type="entry name" value="Pullul_strch"/>
</dbReference>
<dbReference type="Gene3D" id="2.60.40.10">
    <property type="entry name" value="Immunoglobulins"/>
    <property type="match status" value="1"/>
</dbReference>
<dbReference type="Gene3D" id="2.60.40.1130">
    <property type="entry name" value="Rab geranylgeranyltransferase alpha-subunit, insert domain"/>
    <property type="match status" value="1"/>
</dbReference>
<dbReference type="InterPro" id="IPR014756">
    <property type="entry name" value="Ig_E-set"/>
</dbReference>
<dbReference type="InterPro" id="IPR013784">
    <property type="entry name" value="Carb-bd-like_fold"/>
</dbReference>
<dbReference type="InterPro" id="IPR013783">
    <property type="entry name" value="Ig-like_fold"/>
</dbReference>
<dbReference type="PANTHER" id="PTHR43002">
    <property type="entry name" value="GLYCOGEN DEBRANCHING ENZYME"/>
    <property type="match status" value="1"/>
</dbReference>
<dbReference type="InterPro" id="IPR024561">
    <property type="entry name" value="Pullul_strch_C"/>
</dbReference>
<dbReference type="SUPFAM" id="SSF49452">
    <property type="entry name" value="Starch-binding domain-like"/>
    <property type="match status" value="1"/>
</dbReference>
<dbReference type="Pfam" id="PF02922">
    <property type="entry name" value="CBM_48"/>
    <property type="match status" value="1"/>
</dbReference>
<dbReference type="SMART" id="SM00642">
    <property type="entry name" value="Aamy"/>
    <property type="match status" value="1"/>
</dbReference>
<dbReference type="Gene3D" id="2.60.40.1180">
    <property type="entry name" value="Golgi alpha-mannosidase II"/>
    <property type="match status" value="1"/>
</dbReference>